<evidence type="ECO:0000313" key="2">
    <source>
        <dbReference type="EMBL" id="KZP15815.1"/>
    </source>
</evidence>
<feature type="non-terminal residue" evidence="2">
    <location>
        <position position="226"/>
    </location>
</feature>
<reference evidence="2 3" key="1">
    <citation type="journal article" date="2016" name="Mol. Biol. Evol.">
        <title>Comparative Genomics of Early-Diverging Mushroom-Forming Fungi Provides Insights into the Origins of Lignocellulose Decay Capabilities.</title>
        <authorList>
            <person name="Nagy L.G."/>
            <person name="Riley R."/>
            <person name="Tritt A."/>
            <person name="Adam C."/>
            <person name="Daum C."/>
            <person name="Floudas D."/>
            <person name="Sun H."/>
            <person name="Yadav J.S."/>
            <person name="Pangilinan J."/>
            <person name="Larsson K.H."/>
            <person name="Matsuura K."/>
            <person name="Barry K."/>
            <person name="Labutti K."/>
            <person name="Kuo R."/>
            <person name="Ohm R.A."/>
            <person name="Bhattacharya S.S."/>
            <person name="Shirouzu T."/>
            <person name="Yoshinaga Y."/>
            <person name="Martin F.M."/>
            <person name="Grigoriev I.V."/>
            <person name="Hibbett D.S."/>
        </authorList>
    </citation>
    <scope>NUCLEOTIDE SEQUENCE [LARGE SCALE GENOMIC DNA]</scope>
    <source>
        <strain evidence="2 3">CBS 109695</strain>
    </source>
</reference>
<name>A0A166EJ28_9AGAM</name>
<dbReference type="Proteomes" id="UP000076532">
    <property type="component" value="Unassembled WGS sequence"/>
</dbReference>
<feature type="region of interest" description="Disordered" evidence="1">
    <location>
        <begin position="91"/>
        <end position="112"/>
    </location>
</feature>
<organism evidence="2 3">
    <name type="scientific">Athelia psychrophila</name>
    <dbReference type="NCBI Taxonomy" id="1759441"/>
    <lineage>
        <taxon>Eukaryota</taxon>
        <taxon>Fungi</taxon>
        <taxon>Dikarya</taxon>
        <taxon>Basidiomycota</taxon>
        <taxon>Agaricomycotina</taxon>
        <taxon>Agaricomycetes</taxon>
        <taxon>Agaricomycetidae</taxon>
        <taxon>Atheliales</taxon>
        <taxon>Atheliaceae</taxon>
        <taxon>Athelia</taxon>
    </lineage>
</organism>
<sequence length="226" mass="24636">MHEGRVDALKGLLFPPPYPHAHEGKWEGCSAEDRVGVSRAWSLAAISLAADADDHVDVQEQLCAAFHHVVDPSHPKQGFSTQCARLISARTGIPNSNPRAGKKDEDEDDTPEDAARYDAMGLCLCDGYGLSSVSQDSGLRTRSASRLGERARPACADAYYGGDIKIVTLAIFASDAPRSMLDALLPLRLIHTFFPFYFYPSAHNTNTNTRTPGRRAHTPTGYRPRG</sequence>
<protein>
    <submittedName>
        <fullName evidence="2">Uncharacterized protein</fullName>
    </submittedName>
</protein>
<keyword evidence="3" id="KW-1185">Reference proteome</keyword>
<dbReference type="EMBL" id="KV417600">
    <property type="protein sequence ID" value="KZP15815.1"/>
    <property type="molecule type" value="Genomic_DNA"/>
</dbReference>
<dbReference type="AlphaFoldDB" id="A0A166EJ28"/>
<accession>A0A166EJ28</accession>
<evidence type="ECO:0000313" key="3">
    <source>
        <dbReference type="Proteomes" id="UP000076532"/>
    </source>
</evidence>
<proteinExistence type="predicted"/>
<evidence type="ECO:0000256" key="1">
    <source>
        <dbReference type="SAM" id="MobiDB-lite"/>
    </source>
</evidence>
<feature type="region of interest" description="Disordered" evidence="1">
    <location>
        <begin position="205"/>
        <end position="226"/>
    </location>
</feature>
<gene>
    <name evidence="2" type="ORF">FIBSPDRAFT_866718</name>
</gene>